<evidence type="ECO:0000256" key="1">
    <source>
        <dbReference type="ARBA" id="ARBA00001946"/>
    </source>
</evidence>
<keyword evidence="12" id="KW-0809">Transit peptide</keyword>
<evidence type="ECO:0000256" key="12">
    <source>
        <dbReference type="ARBA" id="ARBA00022946"/>
    </source>
</evidence>
<evidence type="ECO:0000313" key="19">
    <source>
        <dbReference type="EMBL" id="KAK7604375.1"/>
    </source>
</evidence>
<dbReference type="Pfam" id="PF03372">
    <property type="entry name" value="Exo_endo_phos"/>
    <property type="match status" value="1"/>
</dbReference>
<evidence type="ECO:0000256" key="11">
    <source>
        <dbReference type="ARBA" id="ARBA00022842"/>
    </source>
</evidence>
<evidence type="ECO:0000259" key="18">
    <source>
        <dbReference type="PROSITE" id="PS51229"/>
    </source>
</evidence>
<dbReference type="Gene3D" id="1.10.238.200">
    <property type="entry name" value="Cullin, PONY binding domain"/>
    <property type="match status" value="1"/>
</dbReference>
<dbReference type="PANTHER" id="PTHR12121">
    <property type="entry name" value="CARBON CATABOLITE REPRESSOR PROTEIN 4"/>
    <property type="match status" value="1"/>
</dbReference>
<evidence type="ECO:0000256" key="2">
    <source>
        <dbReference type="ARBA" id="ARBA00004123"/>
    </source>
</evidence>
<evidence type="ECO:0000256" key="6">
    <source>
        <dbReference type="ARBA" id="ARBA00022722"/>
    </source>
</evidence>
<dbReference type="GO" id="GO:0005634">
    <property type="term" value="C:nucleus"/>
    <property type="evidence" value="ECO:0007669"/>
    <property type="project" value="UniProtKB-SubCell"/>
</dbReference>
<dbReference type="Gene3D" id="1.10.238.10">
    <property type="entry name" value="EF-hand"/>
    <property type="match status" value="1"/>
</dbReference>
<keyword evidence="7" id="KW-0479">Metal-binding</keyword>
<dbReference type="SUPFAM" id="SSF56219">
    <property type="entry name" value="DNase I-like"/>
    <property type="match status" value="1"/>
</dbReference>
<evidence type="ECO:0000256" key="8">
    <source>
        <dbReference type="ARBA" id="ARBA00022786"/>
    </source>
</evidence>
<dbReference type="AlphaFoldDB" id="A0AAN9TWX0"/>
<keyword evidence="4" id="KW-0597">Phosphoprotein</keyword>
<dbReference type="Gene3D" id="1.10.8.10">
    <property type="entry name" value="DNA helicase RuvA subunit, C-terminal domain"/>
    <property type="match status" value="1"/>
</dbReference>
<dbReference type="GO" id="GO:0000288">
    <property type="term" value="P:nuclear-transcribed mRNA catabolic process, deadenylation-dependent decay"/>
    <property type="evidence" value="ECO:0007669"/>
    <property type="project" value="TreeGrafter"/>
</dbReference>
<evidence type="ECO:0000256" key="17">
    <source>
        <dbReference type="ARBA" id="ARBA00083541"/>
    </source>
</evidence>
<dbReference type="EMBL" id="JBBCAQ010000003">
    <property type="protein sequence ID" value="KAK7604375.1"/>
    <property type="molecule type" value="Genomic_DNA"/>
</dbReference>
<feature type="domain" description="DCUN1" evidence="18">
    <location>
        <begin position="93"/>
        <end position="281"/>
    </location>
</feature>
<dbReference type="FunFam" id="1.10.238.10:FF:000030">
    <property type="entry name" value="DCN1-like protein"/>
    <property type="match status" value="1"/>
</dbReference>
<dbReference type="SUPFAM" id="SSF46934">
    <property type="entry name" value="UBA-like"/>
    <property type="match status" value="1"/>
</dbReference>
<organism evidence="19 20">
    <name type="scientific">Parthenolecanium corni</name>
    <dbReference type="NCBI Taxonomy" id="536013"/>
    <lineage>
        <taxon>Eukaryota</taxon>
        <taxon>Metazoa</taxon>
        <taxon>Ecdysozoa</taxon>
        <taxon>Arthropoda</taxon>
        <taxon>Hexapoda</taxon>
        <taxon>Insecta</taxon>
        <taxon>Pterygota</taxon>
        <taxon>Neoptera</taxon>
        <taxon>Paraneoptera</taxon>
        <taxon>Hemiptera</taxon>
        <taxon>Sternorrhyncha</taxon>
        <taxon>Coccoidea</taxon>
        <taxon>Coccidae</taxon>
        <taxon>Parthenolecanium</taxon>
    </lineage>
</organism>
<keyword evidence="9" id="KW-0378">Hydrolase</keyword>
<dbReference type="InterPro" id="IPR005135">
    <property type="entry name" value="Endo/exonuclease/phosphatase"/>
</dbReference>
<accession>A0AAN9TWX0</accession>
<keyword evidence="13" id="KW-0496">Mitochondrion</keyword>
<evidence type="ECO:0000256" key="15">
    <source>
        <dbReference type="ARBA" id="ARBA00059219"/>
    </source>
</evidence>
<reference evidence="19 20" key="1">
    <citation type="submission" date="2024-03" db="EMBL/GenBank/DDBJ databases">
        <title>Adaptation during the transition from Ophiocordyceps entomopathogen to insect associate is accompanied by gene loss and intensified selection.</title>
        <authorList>
            <person name="Ward C.M."/>
            <person name="Onetto C.A."/>
            <person name="Borneman A.R."/>
        </authorList>
    </citation>
    <scope>NUCLEOTIDE SEQUENCE [LARGE SCALE GENOMIC DNA]</scope>
    <source>
        <strain evidence="19">AWRI1</strain>
        <tissue evidence="19">Single Adult Female</tissue>
    </source>
</reference>
<dbReference type="Pfam" id="PF14555">
    <property type="entry name" value="UBA_4"/>
    <property type="match status" value="1"/>
</dbReference>
<keyword evidence="11" id="KW-0460">Magnesium</keyword>
<comment type="function">
    <text evidence="15">Promotes neddylation of cullin components of SCF-type E3 ubiquitin ligase complexes and thus regulates SCF-type complex activity. Function promotes cell proliferation.</text>
</comment>
<keyword evidence="10" id="KW-0269">Exonuclease</keyword>
<dbReference type="Gene3D" id="3.60.10.10">
    <property type="entry name" value="Endonuclease/exonuclease/phosphatase"/>
    <property type="match status" value="1"/>
</dbReference>
<dbReference type="PANTHER" id="PTHR12121:SF37">
    <property type="entry name" value="2',5'-PHOSPHODIESTERASE 12"/>
    <property type="match status" value="1"/>
</dbReference>
<dbReference type="Pfam" id="PF21171">
    <property type="entry name" value="PDE12-like_N"/>
    <property type="match status" value="1"/>
</dbReference>
<keyword evidence="6" id="KW-0540">Nuclease</keyword>
<dbReference type="PROSITE" id="PS51229">
    <property type="entry name" value="DCUN1"/>
    <property type="match status" value="1"/>
</dbReference>
<comment type="subcellular location">
    <subcellularLocation>
        <location evidence="3">Mitochondrion matrix</location>
    </subcellularLocation>
    <subcellularLocation>
        <location evidence="2">Nucleus</location>
    </subcellularLocation>
</comment>
<dbReference type="InterPro" id="IPR042460">
    <property type="entry name" value="DCN1-like_PONY"/>
</dbReference>
<dbReference type="GO" id="GO:0004535">
    <property type="term" value="F:poly(A)-specific ribonuclease activity"/>
    <property type="evidence" value="ECO:0007669"/>
    <property type="project" value="UniProtKB-ARBA"/>
</dbReference>
<proteinExistence type="predicted"/>
<dbReference type="InterPro" id="IPR005176">
    <property type="entry name" value="PONY_dom"/>
</dbReference>
<dbReference type="FunFam" id="1.10.238.200:FF:000001">
    <property type="entry name" value="DCN1-like protein"/>
    <property type="match status" value="1"/>
</dbReference>
<dbReference type="InterPro" id="IPR048821">
    <property type="entry name" value="PDE12-like_N"/>
</dbReference>
<evidence type="ECO:0000256" key="14">
    <source>
        <dbReference type="ARBA" id="ARBA00023242"/>
    </source>
</evidence>
<evidence type="ECO:0000256" key="5">
    <source>
        <dbReference type="ARBA" id="ARBA00022664"/>
    </source>
</evidence>
<dbReference type="FunFam" id="3.60.10.10:FF:000018">
    <property type="entry name" value="2',5'-phosphodiesterase 12"/>
    <property type="match status" value="1"/>
</dbReference>
<comment type="caution">
    <text evidence="19">The sequence shown here is derived from an EMBL/GenBank/DDBJ whole genome shotgun (WGS) entry which is preliminary data.</text>
</comment>
<dbReference type="GO" id="GO:0046872">
    <property type="term" value="F:metal ion binding"/>
    <property type="evidence" value="ECO:0007669"/>
    <property type="project" value="UniProtKB-KW"/>
</dbReference>
<evidence type="ECO:0000256" key="7">
    <source>
        <dbReference type="ARBA" id="ARBA00022723"/>
    </source>
</evidence>
<dbReference type="InterPro" id="IPR009060">
    <property type="entry name" value="UBA-like_sf"/>
</dbReference>
<evidence type="ECO:0000256" key="10">
    <source>
        <dbReference type="ARBA" id="ARBA00022839"/>
    </source>
</evidence>
<keyword evidence="20" id="KW-1185">Reference proteome</keyword>
<dbReference type="Proteomes" id="UP001367676">
    <property type="component" value="Unassembled WGS sequence"/>
</dbReference>
<protein>
    <recommendedName>
        <fullName evidence="16">2',5'-phosphodiesterase 12</fullName>
    </recommendedName>
    <alternativeName>
        <fullName evidence="17">Mitochondrial deadenylase</fullName>
    </alternativeName>
</protein>
<keyword evidence="8" id="KW-0833">Ubl conjugation pathway</keyword>
<keyword evidence="14" id="KW-0539">Nucleus</keyword>
<comment type="cofactor">
    <cofactor evidence="1">
        <name>Mg(2+)</name>
        <dbReference type="ChEBI" id="CHEBI:18420"/>
    </cofactor>
</comment>
<keyword evidence="5" id="KW-0507">mRNA processing</keyword>
<evidence type="ECO:0000313" key="20">
    <source>
        <dbReference type="Proteomes" id="UP001367676"/>
    </source>
</evidence>
<evidence type="ECO:0000256" key="9">
    <source>
        <dbReference type="ARBA" id="ARBA00022801"/>
    </source>
</evidence>
<gene>
    <name evidence="19" type="ORF">V9T40_005561</name>
</gene>
<dbReference type="GO" id="GO:0006397">
    <property type="term" value="P:mRNA processing"/>
    <property type="evidence" value="ECO:0007669"/>
    <property type="project" value="UniProtKB-KW"/>
</dbReference>
<dbReference type="Pfam" id="PF03556">
    <property type="entry name" value="Cullin_binding"/>
    <property type="match status" value="1"/>
</dbReference>
<dbReference type="InterPro" id="IPR036691">
    <property type="entry name" value="Endo/exonu/phosph_ase_sf"/>
</dbReference>
<dbReference type="InterPro" id="IPR050410">
    <property type="entry name" value="CCR4/nocturin_mRNA_transcr"/>
</dbReference>
<evidence type="ECO:0000256" key="3">
    <source>
        <dbReference type="ARBA" id="ARBA00004305"/>
    </source>
</evidence>
<evidence type="ECO:0000256" key="16">
    <source>
        <dbReference type="ARBA" id="ARBA00072755"/>
    </source>
</evidence>
<evidence type="ECO:0000256" key="4">
    <source>
        <dbReference type="ARBA" id="ARBA00022553"/>
    </source>
</evidence>
<sequence>MQNKLKSSQRDKVKRFIACTQTPEAVAINCLSENDWKIEAATDDYYQNPARYLGVVKDAKMMNAAGGLGSMSHALYSASHSVPHTIAHSGHSTDRRKLEALFNRYKDPAEPDRITAEGIVKFLDDLSLTPDSKLVLIIAWKFNAAAQCEFSKEEFTRGMTEIGADSIDKLKMKLPILETQLKDSNSFKDFYHFTFNYAKNPSQKGLDLDMAITYWNIVMRGRFKFLHLWCKFLEEHHKRSIPKDTWNLLLDFSTVINDDLSNYDEEGAWPVLIDDFVEWAKPLIKSNDQPHSTQNMMPQTQEAFLRIESETNKFRLSFAYADDETGVQREMHFSRGLNEVVQPICNRIAIKLNTAAGKKKGKAKTVDEKSTILVQILKNSIPVSNTITCQELFGADNSDLTLRIGDKDFVFVTNAPWIHNIVLPKSIMSGFIIYPYKLEGLFINENESEFLWYRCKEGLADELMGSGSFYIPTAADIGYKLKLVCTPVNNGLKGPVVETCSICEVEAGPGHCPFEDRHVFTKNTLTGNSFRVVSYNILADLYACSTTGKEELFSYCAPYALALDYRKQLLFKELMGYNADLICLQEVDCRVFERDLKRVLKTKNMDGVMAKKGGQVNEGVACFYNQSRLKLLASFSRTLGEDVSTEDSLRDIWNRINANDNLSLKMRERTTVFQVLIFSFVDNPKHKLIVANTHLYFHPNADHIRLLQAGMCLNFIEDVKKQFQSKDSESTYSVVFCGDFNSTPECAVYQLFTTGEVSTEHKEWIFEDETVTELALRTAFKFESACGTPPFTNFTRGFKGCLDYIYYQTDYLNVEQVIPFPSEEEVSRYIAIPSVVFPSDHVALVADLAWK</sequence>
<evidence type="ECO:0000256" key="13">
    <source>
        <dbReference type="ARBA" id="ARBA00023128"/>
    </source>
</evidence>
<dbReference type="GO" id="GO:2000436">
    <property type="term" value="P:positive regulation of protein neddylation"/>
    <property type="evidence" value="ECO:0007669"/>
    <property type="project" value="UniProtKB-ARBA"/>
</dbReference>
<name>A0AAN9TWX0_9HEMI</name>
<dbReference type="GO" id="GO:0005759">
    <property type="term" value="C:mitochondrial matrix"/>
    <property type="evidence" value="ECO:0007669"/>
    <property type="project" value="UniProtKB-SubCell"/>
</dbReference>